<feature type="compositionally biased region" description="Basic residues" evidence="1">
    <location>
        <begin position="1"/>
        <end position="15"/>
    </location>
</feature>
<keyword evidence="3" id="KW-1185">Reference proteome</keyword>
<dbReference type="EMBL" id="QGKV02000649">
    <property type="protein sequence ID" value="KAF3578303.1"/>
    <property type="molecule type" value="Genomic_DNA"/>
</dbReference>
<reference evidence="2 3" key="1">
    <citation type="journal article" date="2020" name="BMC Genomics">
        <title>Intraspecific diversification of the crop wild relative Brassica cretica Lam. using demographic model selection.</title>
        <authorList>
            <person name="Kioukis A."/>
            <person name="Michalopoulou V.A."/>
            <person name="Briers L."/>
            <person name="Pirintsos S."/>
            <person name="Studholme D.J."/>
            <person name="Pavlidis P."/>
            <person name="Sarris P.F."/>
        </authorList>
    </citation>
    <scope>NUCLEOTIDE SEQUENCE [LARGE SCALE GENOMIC DNA]</scope>
    <source>
        <strain evidence="3">cv. PFS-1207/04</strain>
    </source>
</reference>
<evidence type="ECO:0000313" key="3">
    <source>
        <dbReference type="Proteomes" id="UP000266723"/>
    </source>
</evidence>
<feature type="compositionally biased region" description="Basic residues" evidence="1">
    <location>
        <begin position="48"/>
        <end position="59"/>
    </location>
</feature>
<protein>
    <submittedName>
        <fullName evidence="2">Uncharacterized protein</fullName>
    </submittedName>
</protein>
<evidence type="ECO:0000313" key="2">
    <source>
        <dbReference type="EMBL" id="KAF3578303.1"/>
    </source>
</evidence>
<name>A0ABQ7DJN6_BRACR</name>
<proteinExistence type="predicted"/>
<comment type="caution">
    <text evidence="2">The sequence shown here is derived from an EMBL/GenBank/DDBJ whole genome shotgun (WGS) entry which is preliminary data.</text>
</comment>
<organism evidence="2 3">
    <name type="scientific">Brassica cretica</name>
    <name type="common">Mustard</name>
    <dbReference type="NCBI Taxonomy" id="69181"/>
    <lineage>
        <taxon>Eukaryota</taxon>
        <taxon>Viridiplantae</taxon>
        <taxon>Streptophyta</taxon>
        <taxon>Embryophyta</taxon>
        <taxon>Tracheophyta</taxon>
        <taxon>Spermatophyta</taxon>
        <taxon>Magnoliopsida</taxon>
        <taxon>eudicotyledons</taxon>
        <taxon>Gunneridae</taxon>
        <taxon>Pentapetalae</taxon>
        <taxon>rosids</taxon>
        <taxon>malvids</taxon>
        <taxon>Brassicales</taxon>
        <taxon>Brassicaceae</taxon>
        <taxon>Brassiceae</taxon>
        <taxon>Brassica</taxon>
    </lineage>
</organism>
<feature type="region of interest" description="Disordered" evidence="1">
    <location>
        <begin position="1"/>
        <end position="25"/>
    </location>
</feature>
<accession>A0ABQ7DJN6</accession>
<feature type="compositionally biased region" description="Basic residues" evidence="1">
    <location>
        <begin position="109"/>
        <end position="119"/>
    </location>
</feature>
<sequence>MRRKRKRRKIKRKRSTPNPQLSKLARRLPLRETLLSTLVWMRLVTSHPMKRKLLSQTRRKNVESQLSADSEPEENSSEEEQEKSSSDEEGESSESLSSDDSGFSQVTSKKTRKQQKKKGGQAALALKAQREKELSRSKRSKSRNL</sequence>
<feature type="region of interest" description="Disordered" evidence="1">
    <location>
        <begin position="45"/>
        <end position="145"/>
    </location>
</feature>
<dbReference type="Proteomes" id="UP000266723">
    <property type="component" value="Unassembled WGS sequence"/>
</dbReference>
<gene>
    <name evidence="2" type="ORF">DY000_02032196</name>
</gene>
<evidence type="ECO:0000256" key="1">
    <source>
        <dbReference type="SAM" id="MobiDB-lite"/>
    </source>
</evidence>
<feature type="compositionally biased region" description="Acidic residues" evidence="1">
    <location>
        <begin position="70"/>
        <end position="92"/>
    </location>
</feature>